<dbReference type="RefSeq" id="WP_147390954.1">
    <property type="nucleotide sequence ID" value="NZ_AQHF01000034.1"/>
</dbReference>
<dbReference type="AlphaFoldDB" id="A0A8I0MZ14"/>
<dbReference type="InterPro" id="IPR002575">
    <property type="entry name" value="Aminoglycoside_PTrfase"/>
</dbReference>
<dbReference type="SUPFAM" id="SSF56112">
    <property type="entry name" value="Protein kinase-like (PK-like)"/>
    <property type="match status" value="1"/>
</dbReference>
<dbReference type="PANTHER" id="PTHR11012">
    <property type="entry name" value="PROTEIN KINASE-LIKE DOMAIN-CONTAINING"/>
    <property type="match status" value="1"/>
</dbReference>
<evidence type="ECO:0000313" key="3">
    <source>
        <dbReference type="Proteomes" id="UP000660708"/>
    </source>
</evidence>
<dbReference type="EMBL" id="AQHF01000034">
    <property type="protein sequence ID" value="MBE0348654.1"/>
    <property type="molecule type" value="Genomic_DNA"/>
</dbReference>
<feature type="domain" description="CHK kinase-like" evidence="1">
    <location>
        <begin position="104"/>
        <end position="258"/>
    </location>
</feature>
<dbReference type="PANTHER" id="PTHR11012:SF30">
    <property type="entry name" value="PROTEIN KINASE-LIKE DOMAIN-CONTAINING"/>
    <property type="match status" value="1"/>
</dbReference>
<protein>
    <recommendedName>
        <fullName evidence="1">CHK kinase-like domain-containing protein</fullName>
    </recommendedName>
</protein>
<reference evidence="2 3" key="1">
    <citation type="submission" date="2015-06" db="EMBL/GenBank/DDBJ databases">
        <title>Genome sequence of Pseudoalteromonas peptidolytica.</title>
        <authorList>
            <person name="Xie B.-B."/>
            <person name="Rong J.-C."/>
            <person name="Qin Q.-L."/>
            <person name="Zhang Y.-Z."/>
        </authorList>
    </citation>
    <scope>NUCLEOTIDE SEQUENCE [LARGE SCALE GENOMIC DNA]</scope>
    <source>
        <strain evidence="2 3">F12-50-A1</strain>
    </source>
</reference>
<evidence type="ECO:0000313" key="2">
    <source>
        <dbReference type="EMBL" id="MBE0348654.1"/>
    </source>
</evidence>
<dbReference type="Pfam" id="PF01636">
    <property type="entry name" value="APH"/>
    <property type="match status" value="1"/>
</dbReference>
<sequence>MKIIIPNDVISVPMSLKRNQQLWSGCGDMLFINHDVGKLAIKRTKVPKQVTHPRISQSAVALKRKAHSYQVERHFYKYHACELIPPCNTASYLGEGGANGMDYIVFRDFSSQGFVQVDKPSEEQIMAVIGWLAKFHAHFLQSPAEHVWEQGNYWHLETRPDEFKRMADGEVKQAASLLHHKIKNSYWHTWIHGDAKLANFAFNGEQALGFDFQYVGKGIGVSDLMLFITSVLDEQAQLLYADDYLKLYLDTLRVELLGKAASIDVAQLLSEWEALWPVVWADFYRFLLGWKPDHFKINKYMKFQTQIALQQGR</sequence>
<dbReference type="InterPro" id="IPR015897">
    <property type="entry name" value="CHK_kinase-like"/>
</dbReference>
<name>A0A8I0MZ14_9GAMM</name>
<dbReference type="InterPro" id="IPR011009">
    <property type="entry name" value="Kinase-like_dom_sf"/>
</dbReference>
<dbReference type="SMART" id="SM00587">
    <property type="entry name" value="CHK"/>
    <property type="match status" value="1"/>
</dbReference>
<dbReference type="Proteomes" id="UP000660708">
    <property type="component" value="Unassembled WGS sequence"/>
</dbReference>
<dbReference type="Gene3D" id="3.90.1200.10">
    <property type="match status" value="1"/>
</dbReference>
<organism evidence="2 3">
    <name type="scientific">Pseudoalteromonas peptidolytica F12-50-A1</name>
    <dbReference type="NCBI Taxonomy" id="1315280"/>
    <lineage>
        <taxon>Bacteria</taxon>
        <taxon>Pseudomonadati</taxon>
        <taxon>Pseudomonadota</taxon>
        <taxon>Gammaproteobacteria</taxon>
        <taxon>Alteromonadales</taxon>
        <taxon>Pseudoalteromonadaceae</taxon>
        <taxon>Pseudoalteromonas</taxon>
    </lineage>
</organism>
<keyword evidence="3" id="KW-1185">Reference proteome</keyword>
<evidence type="ECO:0000259" key="1">
    <source>
        <dbReference type="SMART" id="SM00587"/>
    </source>
</evidence>
<accession>A0A8I0MZ14</accession>
<comment type="caution">
    <text evidence="2">The sequence shown here is derived from an EMBL/GenBank/DDBJ whole genome shotgun (WGS) entry which is preliminary data.</text>
</comment>
<proteinExistence type="predicted"/>
<gene>
    <name evidence="2" type="ORF">PPEP_b0454</name>
</gene>